<feature type="signal peptide" evidence="1">
    <location>
        <begin position="1"/>
        <end position="18"/>
    </location>
</feature>
<keyword evidence="1" id="KW-0732">Signal</keyword>
<dbReference type="AlphaFoldDB" id="A0A922SIG8"/>
<dbReference type="EMBL" id="JACEFF010000364">
    <property type="protein sequence ID" value="KAH9638941.1"/>
    <property type="molecule type" value="Genomic_DNA"/>
</dbReference>
<reference evidence="2" key="1">
    <citation type="journal article" date="2021" name="G3 (Bethesda)">
        <title>Genome and transcriptome analysis of the beet armyworm Spodoptera exigua reveals targets for pest control. .</title>
        <authorList>
            <person name="Simon S."/>
            <person name="Breeschoten T."/>
            <person name="Jansen H.J."/>
            <person name="Dirks R.P."/>
            <person name="Schranz M.E."/>
            <person name="Ros V.I.D."/>
        </authorList>
    </citation>
    <scope>NUCLEOTIDE SEQUENCE</scope>
    <source>
        <strain evidence="2">TB_SE_WUR_2020</strain>
    </source>
</reference>
<evidence type="ECO:0000313" key="3">
    <source>
        <dbReference type="Proteomes" id="UP000814243"/>
    </source>
</evidence>
<protein>
    <submittedName>
        <fullName evidence="2">Uncharacterized protein</fullName>
    </submittedName>
</protein>
<evidence type="ECO:0000256" key="1">
    <source>
        <dbReference type="SAM" id="SignalP"/>
    </source>
</evidence>
<dbReference type="Proteomes" id="UP000814243">
    <property type="component" value="Unassembled WGS sequence"/>
</dbReference>
<proteinExistence type="predicted"/>
<organism evidence="2 3">
    <name type="scientific">Spodoptera exigua</name>
    <name type="common">Beet armyworm</name>
    <name type="synonym">Noctua fulgens</name>
    <dbReference type="NCBI Taxonomy" id="7107"/>
    <lineage>
        <taxon>Eukaryota</taxon>
        <taxon>Metazoa</taxon>
        <taxon>Ecdysozoa</taxon>
        <taxon>Arthropoda</taxon>
        <taxon>Hexapoda</taxon>
        <taxon>Insecta</taxon>
        <taxon>Pterygota</taxon>
        <taxon>Neoptera</taxon>
        <taxon>Endopterygota</taxon>
        <taxon>Lepidoptera</taxon>
        <taxon>Glossata</taxon>
        <taxon>Ditrysia</taxon>
        <taxon>Noctuoidea</taxon>
        <taxon>Noctuidae</taxon>
        <taxon>Amphipyrinae</taxon>
        <taxon>Spodoptera</taxon>
    </lineage>
</organism>
<evidence type="ECO:0000313" key="2">
    <source>
        <dbReference type="EMBL" id="KAH9638941.1"/>
    </source>
</evidence>
<name>A0A922SIG8_SPOEX</name>
<comment type="caution">
    <text evidence="2">The sequence shown here is derived from an EMBL/GenBank/DDBJ whole genome shotgun (WGS) entry which is preliminary data.</text>
</comment>
<sequence>MFFHLHIAFSLCISLAFSYNNRLYTLISVENISDSRCGIYHPSLQEIKRLKVTKDPKEVDQNLTGGFSFVPISITEPSFTDPLIEFKKTFDKILYGAKAGFMEVEGPPISETDKDLGHRDNLAHWSTGQVMRSETFQGKSGVHMPFQEYLHKGHCRLKITKDYMQTAVDAFAIFISGSLTDVENLPSTYVLDSARTIAMMTVEREKLAATWYVVKGSTPTVNITYETLEKFRPLFKYVNAREIARLNLSDDRILSYVGTHPDLSRHQALGTSYSWSAREVSRLGLLLAEVSGSDLSAINPEAMSGITSQVMLEMPINSLLSVTERQLRYLDPKAHNILMRKLISYQEHLENCAFEGNSLLYINCISILVIKINIVHFY</sequence>
<accession>A0A922SIG8</accession>
<feature type="chain" id="PRO_5037197303" evidence="1">
    <location>
        <begin position="19"/>
        <end position="378"/>
    </location>
</feature>
<gene>
    <name evidence="2" type="ORF">HF086_005022</name>
</gene>